<dbReference type="EMBL" id="AVOT02111022">
    <property type="protein sequence ID" value="MBW0581841.1"/>
    <property type="molecule type" value="Genomic_DNA"/>
</dbReference>
<proteinExistence type="predicted"/>
<evidence type="ECO:0000313" key="1">
    <source>
        <dbReference type="EMBL" id="MBW0581841.1"/>
    </source>
</evidence>
<comment type="caution">
    <text evidence="1">The sequence shown here is derived from an EMBL/GenBank/DDBJ whole genome shotgun (WGS) entry which is preliminary data.</text>
</comment>
<dbReference type="Proteomes" id="UP000765509">
    <property type="component" value="Unassembled WGS sequence"/>
</dbReference>
<dbReference type="AlphaFoldDB" id="A0A9Q3Q1K2"/>
<accession>A0A9Q3Q1K2</accession>
<dbReference type="OrthoDB" id="3158924at2759"/>
<organism evidence="1 2">
    <name type="scientific">Austropuccinia psidii MF-1</name>
    <dbReference type="NCBI Taxonomy" id="1389203"/>
    <lineage>
        <taxon>Eukaryota</taxon>
        <taxon>Fungi</taxon>
        <taxon>Dikarya</taxon>
        <taxon>Basidiomycota</taxon>
        <taxon>Pucciniomycotina</taxon>
        <taxon>Pucciniomycetes</taxon>
        <taxon>Pucciniales</taxon>
        <taxon>Sphaerophragmiaceae</taxon>
        <taxon>Austropuccinia</taxon>
    </lineage>
</organism>
<evidence type="ECO:0000313" key="2">
    <source>
        <dbReference type="Proteomes" id="UP000765509"/>
    </source>
</evidence>
<reference evidence="1" key="1">
    <citation type="submission" date="2021-03" db="EMBL/GenBank/DDBJ databases">
        <title>Draft genome sequence of rust myrtle Austropuccinia psidii MF-1, a brazilian biotype.</title>
        <authorList>
            <person name="Quecine M.C."/>
            <person name="Pachon D.M.R."/>
            <person name="Bonatelli M.L."/>
            <person name="Correr F.H."/>
            <person name="Franceschini L.M."/>
            <person name="Leite T.F."/>
            <person name="Margarido G.R.A."/>
            <person name="Almeida C.A."/>
            <person name="Ferrarezi J.A."/>
            <person name="Labate C.A."/>
        </authorList>
    </citation>
    <scope>NUCLEOTIDE SEQUENCE</scope>
    <source>
        <strain evidence="1">MF-1</strain>
    </source>
</reference>
<sequence>MLDRARNYEVRFMEDSFAYAKNKWDKSHATPDLEVGVLVLVFTTSFNKIKGFEKLKDPFSGTFVIKALHGENAVEVELSEELSNKHPTIPVSLIKPYKSSDSERFPLRNIAPRLYLLLRRLVLRRLPKFSNKEN</sequence>
<gene>
    <name evidence="1" type="ORF">O181_121556</name>
</gene>
<protein>
    <submittedName>
        <fullName evidence="1">Uncharacterized protein</fullName>
    </submittedName>
</protein>
<name>A0A9Q3Q1K2_9BASI</name>
<keyword evidence="2" id="KW-1185">Reference proteome</keyword>